<comment type="catalytic activity">
    <reaction evidence="8">
        <text>13-octadecanoyloxy-octadecanoate + H2O = 13-hydroxy-octadecanoate + octadecanoate + H(+)</text>
        <dbReference type="Rhea" id="RHEA:52084"/>
        <dbReference type="ChEBI" id="CHEBI:15377"/>
        <dbReference type="ChEBI" id="CHEBI:15378"/>
        <dbReference type="ChEBI" id="CHEBI:25629"/>
        <dbReference type="ChEBI" id="CHEBI:136304"/>
        <dbReference type="ChEBI" id="CHEBI:136335"/>
    </reaction>
    <physiologicalReaction direction="left-to-right" evidence="8">
        <dbReference type="Rhea" id="RHEA:52085"/>
    </physiologicalReaction>
</comment>
<evidence type="ECO:0000256" key="9">
    <source>
        <dbReference type="ARBA" id="ARBA00047863"/>
    </source>
</evidence>
<comment type="catalytic activity">
    <reaction evidence="11">
        <text>12-(9Z-octadecenoyloxy)-octadecanoate + H2O = 12-hydroxyoctadecanoate + (9Z)-octadecenoate + H(+)</text>
        <dbReference type="Rhea" id="RHEA:52060"/>
        <dbReference type="ChEBI" id="CHEBI:15377"/>
        <dbReference type="ChEBI" id="CHEBI:15378"/>
        <dbReference type="ChEBI" id="CHEBI:30823"/>
        <dbReference type="ChEBI" id="CHEBI:84201"/>
        <dbReference type="ChEBI" id="CHEBI:136302"/>
    </reaction>
    <physiologicalReaction direction="left-to-right" evidence="11">
        <dbReference type="Rhea" id="RHEA:52061"/>
    </physiologicalReaction>
</comment>
<comment type="caution">
    <text evidence="19">The sequence shown here is derived from an EMBL/GenBank/DDBJ whole genome shotgun (WGS) entry which is preliminary data.</text>
</comment>
<comment type="subcellular location">
    <subcellularLocation>
        <location evidence="2">Endomembrane system</location>
        <topology evidence="2">Multi-pass membrane protein</topology>
    </subcellularLocation>
</comment>
<dbReference type="GO" id="GO:0012505">
    <property type="term" value="C:endomembrane system"/>
    <property type="evidence" value="ECO:0007669"/>
    <property type="project" value="UniProtKB-SubCell"/>
</dbReference>
<evidence type="ECO:0000256" key="15">
    <source>
        <dbReference type="ARBA" id="ARBA00049322"/>
    </source>
</evidence>
<comment type="catalytic activity">
    <reaction evidence="12">
        <text>9-(9Z-octadecenoyloxy)-octadecanoate + H2O = 9-hydroxy-octadecanoate + (9Z)-octadecenoate + H(+)</text>
        <dbReference type="Rhea" id="RHEA:52048"/>
        <dbReference type="ChEBI" id="CHEBI:15377"/>
        <dbReference type="ChEBI" id="CHEBI:15378"/>
        <dbReference type="ChEBI" id="CHEBI:30823"/>
        <dbReference type="ChEBI" id="CHEBI:136282"/>
        <dbReference type="ChEBI" id="CHEBI:136286"/>
    </reaction>
    <physiologicalReaction direction="left-to-right" evidence="12">
        <dbReference type="Rhea" id="RHEA:52049"/>
    </physiologicalReaction>
</comment>
<evidence type="ECO:0000256" key="17">
    <source>
        <dbReference type="SAM" id="Phobius"/>
    </source>
</evidence>
<feature type="transmembrane region" description="Helical" evidence="17">
    <location>
        <begin position="194"/>
        <end position="214"/>
    </location>
</feature>
<keyword evidence="6 17" id="KW-0472">Membrane</keyword>
<dbReference type="OrthoDB" id="1898221at2759"/>
<feature type="transmembrane region" description="Helical" evidence="17">
    <location>
        <begin position="168"/>
        <end position="188"/>
    </location>
</feature>
<accession>A0A834LYI2</accession>
<sequence length="258" mass="30682">MRRTTIVTRFLLHLVIIVHDLYAMGYGSSIAVYLLSLEKTNETTEFIQNFMDFIPMYFTNWNMIIQLSYFVMAAAHDVFIITGRNNEWTRKLDTWKGYFFVTFAFPFCFFVGAMFWIIFSINREYVFPQVLDEYIPSWINHAVHTNIMIFTAVETLMVRQQMPDVKKAFYYVIFFINGRWIYLLYYALSWPERLGVMLLNYIMTLAIFFIGVYIENYKSKLGKEKKCLNDANKQLIYEKVQKSSDGEKEEEQSNGLTK</sequence>
<evidence type="ECO:0000313" key="19">
    <source>
        <dbReference type="EMBL" id="KAF7263893.1"/>
    </source>
</evidence>
<comment type="catalytic activity">
    <reaction evidence="15">
        <text>13-(9Z-hexadecenoyloxy)-octadecanoate + H2O = 13-hydroxy-octadecanoate + (9Z)-hexadecenoate + H(+)</text>
        <dbReference type="Rhea" id="RHEA:52076"/>
        <dbReference type="ChEBI" id="CHEBI:15377"/>
        <dbReference type="ChEBI" id="CHEBI:15378"/>
        <dbReference type="ChEBI" id="CHEBI:32372"/>
        <dbReference type="ChEBI" id="CHEBI:136304"/>
        <dbReference type="ChEBI" id="CHEBI:136315"/>
    </reaction>
    <physiologicalReaction direction="left-to-right" evidence="15">
        <dbReference type="Rhea" id="RHEA:52077"/>
    </physiologicalReaction>
</comment>
<organism evidence="19 20">
    <name type="scientific">Rhynchophorus ferrugineus</name>
    <name type="common">Red palm weevil</name>
    <name type="synonym">Curculio ferrugineus</name>
    <dbReference type="NCBI Taxonomy" id="354439"/>
    <lineage>
        <taxon>Eukaryota</taxon>
        <taxon>Metazoa</taxon>
        <taxon>Ecdysozoa</taxon>
        <taxon>Arthropoda</taxon>
        <taxon>Hexapoda</taxon>
        <taxon>Insecta</taxon>
        <taxon>Pterygota</taxon>
        <taxon>Neoptera</taxon>
        <taxon>Endopterygota</taxon>
        <taxon>Coleoptera</taxon>
        <taxon>Polyphaga</taxon>
        <taxon>Cucujiformia</taxon>
        <taxon>Curculionidae</taxon>
        <taxon>Dryophthorinae</taxon>
        <taxon>Rhynchophorus</taxon>
    </lineage>
</organism>
<dbReference type="Proteomes" id="UP000625711">
    <property type="component" value="Unassembled WGS sequence"/>
</dbReference>
<keyword evidence="5 17" id="KW-1133">Transmembrane helix</keyword>
<dbReference type="PANTHER" id="PTHR10989">
    <property type="entry name" value="ANDROGEN-INDUCED PROTEIN 1-RELATED"/>
    <property type="match status" value="1"/>
</dbReference>
<dbReference type="InterPro" id="IPR006838">
    <property type="entry name" value="ADTRP_AIG1"/>
</dbReference>
<comment type="catalytic activity">
    <reaction evidence="13">
        <text>9-octadecanoyloxy-octadecanoate + H2O = 9-hydroxy-octadecanoate + octadecanoate + H(+)</text>
        <dbReference type="Rhea" id="RHEA:52096"/>
        <dbReference type="ChEBI" id="CHEBI:15377"/>
        <dbReference type="ChEBI" id="CHEBI:15378"/>
        <dbReference type="ChEBI" id="CHEBI:25629"/>
        <dbReference type="ChEBI" id="CHEBI:136286"/>
        <dbReference type="ChEBI" id="CHEBI:136373"/>
    </reaction>
    <physiologicalReaction direction="left-to-right" evidence="13">
        <dbReference type="Rhea" id="RHEA:52097"/>
    </physiologicalReaction>
</comment>
<evidence type="ECO:0000313" key="20">
    <source>
        <dbReference type="Proteomes" id="UP000625711"/>
    </source>
</evidence>
<name>A0A834LYI2_RHYFE</name>
<evidence type="ECO:0000256" key="13">
    <source>
        <dbReference type="ARBA" id="ARBA00049221"/>
    </source>
</evidence>
<evidence type="ECO:0000256" key="7">
    <source>
        <dbReference type="ARBA" id="ARBA00047368"/>
    </source>
</evidence>
<evidence type="ECO:0000256" key="3">
    <source>
        <dbReference type="ARBA" id="ARBA00009300"/>
    </source>
</evidence>
<evidence type="ECO:0000256" key="16">
    <source>
        <dbReference type="ARBA" id="ARBA00049428"/>
    </source>
</evidence>
<feature type="transmembrane region" description="Helical" evidence="17">
    <location>
        <begin position="12"/>
        <end position="34"/>
    </location>
</feature>
<comment type="similarity">
    <text evidence="3">Belongs to the AIG1 family.</text>
</comment>
<comment type="catalytic activity">
    <reaction evidence="14">
        <text>13-(9Z-octadecenoyloxy)-octadecanoate + H2O = 13-hydroxy-octadecanoate + (9Z)-octadecenoate + H(+)</text>
        <dbReference type="Rhea" id="RHEA:52064"/>
        <dbReference type="ChEBI" id="CHEBI:15377"/>
        <dbReference type="ChEBI" id="CHEBI:15378"/>
        <dbReference type="ChEBI" id="CHEBI:30823"/>
        <dbReference type="ChEBI" id="CHEBI:136303"/>
        <dbReference type="ChEBI" id="CHEBI:136304"/>
    </reaction>
    <physiologicalReaction direction="left-to-right" evidence="14">
        <dbReference type="Rhea" id="RHEA:52065"/>
    </physiologicalReaction>
</comment>
<dbReference type="GO" id="GO:0016020">
    <property type="term" value="C:membrane"/>
    <property type="evidence" value="ECO:0007669"/>
    <property type="project" value="InterPro"/>
</dbReference>
<evidence type="ECO:0000256" key="8">
    <source>
        <dbReference type="ARBA" id="ARBA00047427"/>
    </source>
</evidence>
<keyword evidence="4 17" id="KW-0812">Transmembrane</keyword>
<gene>
    <name evidence="19" type="ORF">GWI33_000951</name>
    <name evidence="18" type="ORF">GWI33_000952</name>
</gene>
<evidence type="ECO:0000313" key="18">
    <source>
        <dbReference type="EMBL" id="KAF7263892.1"/>
    </source>
</evidence>
<dbReference type="AlphaFoldDB" id="A0A834LYI2"/>
<feature type="transmembrane region" description="Helical" evidence="17">
    <location>
        <begin position="97"/>
        <end position="118"/>
    </location>
</feature>
<dbReference type="EMBL" id="JAACXV010018809">
    <property type="protein sequence ID" value="KAF7263892.1"/>
    <property type="molecule type" value="Genomic_DNA"/>
</dbReference>
<evidence type="ECO:0000256" key="5">
    <source>
        <dbReference type="ARBA" id="ARBA00022989"/>
    </source>
</evidence>
<keyword evidence="20" id="KW-1185">Reference proteome</keyword>
<comment type="catalytic activity">
    <reaction evidence="16">
        <text>12-(9Z-hexadecenoyloxy)-octadecanoate + H2O = 12-hydroxyoctadecanoate + (9Z)-hexadecenoate + H(+)</text>
        <dbReference type="Rhea" id="RHEA:52072"/>
        <dbReference type="ChEBI" id="CHEBI:15377"/>
        <dbReference type="ChEBI" id="CHEBI:15378"/>
        <dbReference type="ChEBI" id="CHEBI:32372"/>
        <dbReference type="ChEBI" id="CHEBI:84201"/>
        <dbReference type="ChEBI" id="CHEBI:136312"/>
    </reaction>
    <physiologicalReaction direction="left-to-right" evidence="16">
        <dbReference type="Rhea" id="RHEA:52073"/>
    </physiologicalReaction>
</comment>
<comment type="catalytic activity">
    <reaction evidence="10">
        <text>12-octadecanoyloxy-octadecanoate + H2O = 12-hydroxyoctadecanoate + octadecanoate + H(+)</text>
        <dbReference type="Rhea" id="RHEA:52080"/>
        <dbReference type="ChEBI" id="CHEBI:15377"/>
        <dbReference type="ChEBI" id="CHEBI:15378"/>
        <dbReference type="ChEBI" id="CHEBI:25629"/>
        <dbReference type="ChEBI" id="CHEBI:84201"/>
        <dbReference type="ChEBI" id="CHEBI:136330"/>
    </reaction>
    <physiologicalReaction direction="left-to-right" evidence="10">
        <dbReference type="Rhea" id="RHEA:52081"/>
    </physiologicalReaction>
</comment>
<comment type="catalytic activity">
    <reaction evidence="7">
        <text>12-hexadecanoyloxy-octadecanoate + H2O = 12-hydroxyoctadecanoate + hexadecanoate + H(+)</text>
        <dbReference type="Rhea" id="RHEA:52056"/>
        <dbReference type="ChEBI" id="CHEBI:7896"/>
        <dbReference type="ChEBI" id="CHEBI:15377"/>
        <dbReference type="ChEBI" id="CHEBI:15378"/>
        <dbReference type="ChEBI" id="CHEBI:83677"/>
        <dbReference type="ChEBI" id="CHEBI:84201"/>
    </reaction>
    <physiologicalReaction direction="left-to-right" evidence="7">
        <dbReference type="Rhea" id="RHEA:52057"/>
    </physiologicalReaction>
</comment>
<dbReference type="PANTHER" id="PTHR10989:SF16">
    <property type="entry name" value="AT02829P-RELATED"/>
    <property type="match status" value="1"/>
</dbReference>
<evidence type="ECO:0000256" key="2">
    <source>
        <dbReference type="ARBA" id="ARBA00004127"/>
    </source>
</evidence>
<comment type="catalytic activity">
    <reaction evidence="9">
        <text>9-hexadecanoyloxy-octadecanoate + H2O = 9-hydroxy-octadecanoate + hexadecanoate + H(+)</text>
        <dbReference type="Rhea" id="RHEA:52052"/>
        <dbReference type="ChEBI" id="CHEBI:7896"/>
        <dbReference type="ChEBI" id="CHEBI:15377"/>
        <dbReference type="ChEBI" id="CHEBI:15378"/>
        <dbReference type="ChEBI" id="CHEBI:83670"/>
        <dbReference type="ChEBI" id="CHEBI:136286"/>
    </reaction>
    <physiologicalReaction direction="left-to-right" evidence="9">
        <dbReference type="Rhea" id="RHEA:52053"/>
    </physiologicalReaction>
</comment>
<evidence type="ECO:0000256" key="6">
    <source>
        <dbReference type="ARBA" id="ARBA00023136"/>
    </source>
</evidence>
<proteinExistence type="inferred from homology"/>
<dbReference type="Pfam" id="PF04750">
    <property type="entry name" value="Far-17a_AIG1"/>
    <property type="match status" value="1"/>
</dbReference>
<evidence type="ECO:0000256" key="1">
    <source>
        <dbReference type="ARBA" id="ARBA00000923"/>
    </source>
</evidence>
<comment type="catalytic activity">
    <reaction evidence="1">
        <text>9-(9Z-hexadecenoyloxy)-octadecanoate + H2O = (9Z)-hexadecenoate + 9-hydroxy-octadecanoate + H(+)</text>
        <dbReference type="Rhea" id="RHEA:52068"/>
        <dbReference type="ChEBI" id="CHEBI:15377"/>
        <dbReference type="ChEBI" id="CHEBI:15378"/>
        <dbReference type="ChEBI" id="CHEBI:32372"/>
        <dbReference type="ChEBI" id="CHEBI:136286"/>
        <dbReference type="ChEBI" id="CHEBI:136309"/>
    </reaction>
    <physiologicalReaction direction="left-to-right" evidence="1">
        <dbReference type="Rhea" id="RHEA:52069"/>
    </physiologicalReaction>
</comment>
<reference evidence="19" key="1">
    <citation type="submission" date="2020-08" db="EMBL/GenBank/DDBJ databases">
        <title>Genome sequencing and assembly of the red palm weevil Rhynchophorus ferrugineus.</title>
        <authorList>
            <person name="Dias G.B."/>
            <person name="Bergman C.M."/>
            <person name="Manee M."/>
        </authorList>
    </citation>
    <scope>NUCLEOTIDE SEQUENCE</scope>
    <source>
        <strain evidence="19">AA-2017</strain>
        <tissue evidence="19">Whole larva</tissue>
    </source>
</reference>
<protein>
    <submittedName>
        <fullName evidence="19">Uncharacterized protein</fullName>
    </submittedName>
</protein>
<feature type="transmembrane region" description="Helical" evidence="17">
    <location>
        <begin position="138"/>
        <end position="156"/>
    </location>
</feature>
<feature type="transmembrane region" description="Helical" evidence="17">
    <location>
        <begin position="54"/>
        <end position="76"/>
    </location>
</feature>
<evidence type="ECO:0000256" key="12">
    <source>
        <dbReference type="ARBA" id="ARBA00048800"/>
    </source>
</evidence>
<evidence type="ECO:0000256" key="10">
    <source>
        <dbReference type="ARBA" id="ARBA00048680"/>
    </source>
</evidence>
<dbReference type="EMBL" id="JAACXV010018808">
    <property type="protein sequence ID" value="KAF7263893.1"/>
    <property type="molecule type" value="Genomic_DNA"/>
</dbReference>
<evidence type="ECO:0000256" key="11">
    <source>
        <dbReference type="ARBA" id="ARBA00048701"/>
    </source>
</evidence>
<evidence type="ECO:0000256" key="4">
    <source>
        <dbReference type="ARBA" id="ARBA00022692"/>
    </source>
</evidence>
<evidence type="ECO:0000256" key="14">
    <source>
        <dbReference type="ARBA" id="ARBA00049296"/>
    </source>
</evidence>